<protein>
    <recommendedName>
        <fullName evidence="13">Endonuclease/exonuclease/phosphatase domain-containing protein</fullName>
    </recommendedName>
</protein>
<keyword evidence="12" id="KW-1185">Reference proteome</keyword>
<dbReference type="GO" id="GO:0005634">
    <property type="term" value="C:nucleus"/>
    <property type="evidence" value="ECO:0007669"/>
    <property type="project" value="UniProtKB-SubCell"/>
</dbReference>
<dbReference type="InterPro" id="IPR036691">
    <property type="entry name" value="Endo/exonu/phosph_ase_sf"/>
</dbReference>
<evidence type="ECO:0000256" key="3">
    <source>
        <dbReference type="ARBA" id="ARBA00004123"/>
    </source>
</evidence>
<dbReference type="AlphaFoldDB" id="A0A4Y7L6G0"/>
<keyword evidence="5" id="KW-0479">Metal-binding</keyword>
<dbReference type="PANTHER" id="PTHR15822">
    <property type="entry name" value="TRAF AND TNF RECEPTOR-ASSOCIATED PROTEIN"/>
    <property type="match status" value="1"/>
</dbReference>
<dbReference type="InterPro" id="IPR051547">
    <property type="entry name" value="TDP2-like"/>
</dbReference>
<evidence type="ECO:0000256" key="2">
    <source>
        <dbReference type="ARBA" id="ARBA00001946"/>
    </source>
</evidence>
<comment type="cofactor">
    <cofactor evidence="2">
        <name>Mg(2+)</name>
        <dbReference type="ChEBI" id="CHEBI:18420"/>
    </cofactor>
</comment>
<gene>
    <name evidence="11" type="ORF">C5167_042536</name>
</gene>
<sequence>MYERMEAIGDLGQLHSPNVLCLQEVTQEMSQIFQQYTWWWEAYRCSASYDFENVIPYLCMQNLSKNHLAEGIPSEYGNPGVCWRQYVLHLVAGHVPFHKRWSFCCFGTFLMIYVIPPVLRGPRSLETTTSLLSYVLLWVSSAYLI</sequence>
<dbReference type="Proteomes" id="UP000316621">
    <property type="component" value="Chromosome 10"/>
</dbReference>
<dbReference type="GO" id="GO:0046872">
    <property type="term" value="F:metal ion binding"/>
    <property type="evidence" value="ECO:0007669"/>
    <property type="project" value="UniProtKB-KW"/>
</dbReference>
<proteinExistence type="predicted"/>
<dbReference type="GO" id="GO:0070260">
    <property type="term" value="F:5'-tyrosyl-DNA phosphodiesterase activity"/>
    <property type="evidence" value="ECO:0007669"/>
    <property type="project" value="TreeGrafter"/>
</dbReference>
<dbReference type="GO" id="GO:0006302">
    <property type="term" value="P:double-strand break repair"/>
    <property type="evidence" value="ECO:0007669"/>
    <property type="project" value="TreeGrafter"/>
</dbReference>
<keyword evidence="9" id="KW-0234">DNA repair</keyword>
<dbReference type="GO" id="GO:0003697">
    <property type="term" value="F:single-stranded DNA binding"/>
    <property type="evidence" value="ECO:0007669"/>
    <property type="project" value="TreeGrafter"/>
</dbReference>
<name>A0A4Y7L6G0_PAPSO</name>
<dbReference type="EMBL" id="CM010724">
    <property type="protein sequence ID" value="RZC79961.1"/>
    <property type="molecule type" value="Genomic_DNA"/>
</dbReference>
<dbReference type="GO" id="GO:0005737">
    <property type="term" value="C:cytoplasm"/>
    <property type="evidence" value="ECO:0007669"/>
    <property type="project" value="TreeGrafter"/>
</dbReference>
<dbReference type="PANTHER" id="PTHR15822:SF4">
    <property type="entry name" value="TYROSYL-DNA PHOSPHODIESTERASE 2"/>
    <property type="match status" value="1"/>
</dbReference>
<evidence type="ECO:0000256" key="4">
    <source>
        <dbReference type="ARBA" id="ARBA00022722"/>
    </source>
</evidence>
<accession>A0A4Y7L6G0</accession>
<evidence type="ECO:0000313" key="12">
    <source>
        <dbReference type="Proteomes" id="UP000316621"/>
    </source>
</evidence>
<dbReference type="GO" id="GO:0004518">
    <property type="term" value="F:nuclease activity"/>
    <property type="evidence" value="ECO:0007669"/>
    <property type="project" value="UniProtKB-KW"/>
</dbReference>
<keyword evidence="4" id="KW-0540">Nuclease</keyword>
<dbReference type="Gramene" id="RZC79961">
    <property type="protein sequence ID" value="RZC79961"/>
    <property type="gene ID" value="C5167_042536"/>
</dbReference>
<organism evidence="11 12">
    <name type="scientific">Papaver somniferum</name>
    <name type="common">Opium poppy</name>
    <dbReference type="NCBI Taxonomy" id="3469"/>
    <lineage>
        <taxon>Eukaryota</taxon>
        <taxon>Viridiplantae</taxon>
        <taxon>Streptophyta</taxon>
        <taxon>Embryophyta</taxon>
        <taxon>Tracheophyta</taxon>
        <taxon>Spermatophyta</taxon>
        <taxon>Magnoliopsida</taxon>
        <taxon>Ranunculales</taxon>
        <taxon>Papaveraceae</taxon>
        <taxon>Papaveroideae</taxon>
        <taxon>Papaver</taxon>
    </lineage>
</organism>
<comment type="cofactor">
    <cofactor evidence="1">
        <name>Mn(2+)</name>
        <dbReference type="ChEBI" id="CHEBI:29035"/>
    </cofactor>
</comment>
<reference evidence="11 12" key="1">
    <citation type="journal article" date="2018" name="Science">
        <title>The opium poppy genome and morphinan production.</title>
        <authorList>
            <person name="Guo L."/>
            <person name="Winzer T."/>
            <person name="Yang X."/>
            <person name="Li Y."/>
            <person name="Ning Z."/>
            <person name="He Z."/>
            <person name="Teodor R."/>
            <person name="Lu Y."/>
            <person name="Bowser T.A."/>
            <person name="Graham I.A."/>
            <person name="Ye K."/>
        </authorList>
    </citation>
    <scope>NUCLEOTIDE SEQUENCE [LARGE SCALE GENOMIC DNA]</scope>
    <source>
        <strain evidence="12">cv. HN1</strain>
        <tissue evidence="11">Leaves</tissue>
    </source>
</reference>
<keyword evidence="8" id="KW-0460">Magnesium</keyword>
<evidence type="ECO:0000256" key="9">
    <source>
        <dbReference type="ARBA" id="ARBA00023204"/>
    </source>
</evidence>
<evidence type="ECO:0000256" key="5">
    <source>
        <dbReference type="ARBA" id="ARBA00022723"/>
    </source>
</evidence>
<evidence type="ECO:0000256" key="1">
    <source>
        <dbReference type="ARBA" id="ARBA00001936"/>
    </source>
</evidence>
<evidence type="ECO:0000256" key="7">
    <source>
        <dbReference type="ARBA" id="ARBA00022801"/>
    </source>
</evidence>
<keyword evidence="10" id="KW-0539">Nucleus</keyword>
<evidence type="ECO:0000256" key="10">
    <source>
        <dbReference type="ARBA" id="ARBA00023242"/>
    </source>
</evidence>
<evidence type="ECO:0000256" key="6">
    <source>
        <dbReference type="ARBA" id="ARBA00022763"/>
    </source>
</evidence>
<evidence type="ECO:0000256" key="8">
    <source>
        <dbReference type="ARBA" id="ARBA00022842"/>
    </source>
</evidence>
<keyword evidence="6" id="KW-0227">DNA damage</keyword>
<comment type="subcellular location">
    <subcellularLocation>
        <location evidence="3">Nucleus</location>
    </subcellularLocation>
</comment>
<dbReference type="STRING" id="3469.A0A4Y7L6G0"/>
<evidence type="ECO:0000313" key="11">
    <source>
        <dbReference type="EMBL" id="RZC79961.1"/>
    </source>
</evidence>
<evidence type="ECO:0008006" key="13">
    <source>
        <dbReference type="Google" id="ProtNLM"/>
    </source>
</evidence>
<dbReference type="Gene3D" id="3.60.10.10">
    <property type="entry name" value="Endonuclease/exonuclease/phosphatase"/>
    <property type="match status" value="1"/>
</dbReference>
<keyword evidence="7" id="KW-0378">Hydrolase</keyword>